<dbReference type="RefSeq" id="XP_022256351.1">
    <property type="nucleotide sequence ID" value="XM_022400643.1"/>
</dbReference>
<dbReference type="GeneID" id="111089023"/>
<keyword evidence="2" id="KW-1185">Reference proteome</keyword>
<dbReference type="PANTHER" id="PTHR19300:SF57">
    <property type="entry name" value="BETA-1,4-N-ACETYLGALACTOSAMINYLTRANSFERASE"/>
    <property type="match status" value="1"/>
</dbReference>
<dbReference type="InterPro" id="IPR003859">
    <property type="entry name" value="Galactosyl_T"/>
</dbReference>
<gene>
    <name evidence="3" type="primary">LOC111089023</name>
</gene>
<evidence type="ECO:0000313" key="2">
    <source>
        <dbReference type="Proteomes" id="UP000694941"/>
    </source>
</evidence>
<feature type="domain" description="Galactosyltransferase N-terminal" evidence="1">
    <location>
        <begin position="133"/>
        <end position="214"/>
    </location>
</feature>
<dbReference type="InterPro" id="IPR029044">
    <property type="entry name" value="Nucleotide-diphossugar_trans"/>
</dbReference>
<accession>A0ABM1TKE5</accession>
<dbReference type="Proteomes" id="UP000694941">
    <property type="component" value="Unplaced"/>
</dbReference>
<evidence type="ECO:0000259" key="1">
    <source>
        <dbReference type="Pfam" id="PF13733"/>
    </source>
</evidence>
<dbReference type="PANTHER" id="PTHR19300">
    <property type="entry name" value="BETA-1,4-GALACTOSYLTRANSFERASE"/>
    <property type="match status" value="1"/>
</dbReference>
<reference evidence="3" key="1">
    <citation type="submission" date="2025-08" db="UniProtKB">
        <authorList>
            <consortium name="RefSeq"/>
        </authorList>
    </citation>
    <scope>IDENTIFICATION</scope>
    <source>
        <tissue evidence="3">Muscle</tissue>
    </source>
</reference>
<dbReference type="SUPFAM" id="SSF53448">
    <property type="entry name" value="Nucleotide-diphospho-sugar transferases"/>
    <property type="match status" value="1"/>
</dbReference>
<evidence type="ECO:0000313" key="3">
    <source>
        <dbReference type="RefSeq" id="XP_022256351.1"/>
    </source>
</evidence>
<dbReference type="Gene3D" id="3.90.550.10">
    <property type="entry name" value="Spore Coat Polysaccharide Biosynthesis Protein SpsA, Chain A"/>
    <property type="match status" value="1"/>
</dbReference>
<dbReference type="InterPro" id="IPR027995">
    <property type="entry name" value="Galactosyl_T_N"/>
</dbReference>
<organism evidence="2 3">
    <name type="scientific">Limulus polyphemus</name>
    <name type="common">Atlantic horseshoe crab</name>
    <dbReference type="NCBI Taxonomy" id="6850"/>
    <lineage>
        <taxon>Eukaryota</taxon>
        <taxon>Metazoa</taxon>
        <taxon>Ecdysozoa</taxon>
        <taxon>Arthropoda</taxon>
        <taxon>Chelicerata</taxon>
        <taxon>Merostomata</taxon>
        <taxon>Xiphosura</taxon>
        <taxon>Limulidae</taxon>
        <taxon>Limulus</taxon>
    </lineage>
</organism>
<dbReference type="Pfam" id="PF13733">
    <property type="entry name" value="Glyco_transf_7N"/>
    <property type="match status" value="1"/>
</dbReference>
<sequence length="214" mass="24067">MASATQSPSSPFIFHEFTSKLDNRCKLRYKEICRKVGLDTTDLYFIPSAMTIALDASKLVDIANGGPELGLQTNVKVPQIENIDIVNYLILTSFYTGKAYKSLVCLQVFRGRLGAICQSVESVKDVKLHSLLKVGRLNLTFNTPTEDDVVMLVSQLRLGGAWSPPTCKSSHRVAVIIPFRDRKEHLLILLSYLHPLLQRQLLDYRIFVVEQVSN</sequence>
<name>A0ABM1TKE5_LIMPO</name>
<protein>
    <submittedName>
        <fullName evidence="3">Beta-1,4-galactosyltransferase 3-like</fullName>
    </submittedName>
</protein>
<proteinExistence type="predicted"/>